<evidence type="ECO:0000313" key="1">
    <source>
        <dbReference type="EMBL" id="EFA08716.1"/>
    </source>
</evidence>
<dbReference type="InParanoid" id="D6WWI7"/>
<reference evidence="1 2" key="2">
    <citation type="journal article" date="2010" name="Nucleic Acids Res.">
        <title>BeetleBase in 2010: revisions to provide comprehensive genomic information for Tribolium castaneum.</title>
        <authorList>
            <person name="Kim H.S."/>
            <person name="Murphy T."/>
            <person name="Xia J."/>
            <person name="Caragea D."/>
            <person name="Park Y."/>
            <person name="Beeman R.W."/>
            <person name="Lorenzen M.D."/>
            <person name="Butcher S."/>
            <person name="Manak J.R."/>
            <person name="Brown S.J."/>
        </authorList>
    </citation>
    <scope>GENOME REANNOTATION</scope>
    <source>
        <strain evidence="1 2">Georgia GA2</strain>
    </source>
</reference>
<proteinExistence type="predicted"/>
<dbReference type="EMBL" id="KQ971361">
    <property type="protein sequence ID" value="EFA08716.1"/>
    <property type="molecule type" value="Genomic_DNA"/>
</dbReference>
<keyword evidence="2" id="KW-1185">Reference proteome</keyword>
<accession>D6WWI7</accession>
<evidence type="ECO:0000313" key="2">
    <source>
        <dbReference type="Proteomes" id="UP000007266"/>
    </source>
</evidence>
<dbReference type="AlphaFoldDB" id="D6WWI7"/>
<protein>
    <submittedName>
        <fullName evidence="1">Uncharacterized protein</fullName>
    </submittedName>
</protein>
<gene>
    <name evidence="1" type="primary">GLEAN_06387</name>
    <name evidence="1" type="ORF">TcasGA2_TC006387</name>
</gene>
<name>D6WWI7_TRICA</name>
<reference evidence="1 2" key="1">
    <citation type="journal article" date="2008" name="Nature">
        <title>The genome of the model beetle and pest Tribolium castaneum.</title>
        <authorList>
            <consortium name="Tribolium Genome Sequencing Consortium"/>
            <person name="Richards S."/>
            <person name="Gibbs R.A."/>
            <person name="Weinstock G.M."/>
            <person name="Brown S.J."/>
            <person name="Denell R."/>
            <person name="Beeman R.W."/>
            <person name="Gibbs R."/>
            <person name="Beeman R.W."/>
            <person name="Brown S.J."/>
            <person name="Bucher G."/>
            <person name="Friedrich M."/>
            <person name="Grimmelikhuijzen C.J."/>
            <person name="Klingler M."/>
            <person name="Lorenzen M."/>
            <person name="Richards S."/>
            <person name="Roth S."/>
            <person name="Schroder R."/>
            <person name="Tautz D."/>
            <person name="Zdobnov E.M."/>
            <person name="Muzny D."/>
            <person name="Gibbs R.A."/>
            <person name="Weinstock G.M."/>
            <person name="Attaway T."/>
            <person name="Bell S."/>
            <person name="Buhay C.J."/>
            <person name="Chandrabose M.N."/>
            <person name="Chavez D."/>
            <person name="Clerk-Blankenburg K.P."/>
            <person name="Cree A."/>
            <person name="Dao M."/>
            <person name="Davis C."/>
            <person name="Chacko J."/>
            <person name="Dinh H."/>
            <person name="Dugan-Rocha S."/>
            <person name="Fowler G."/>
            <person name="Garner T.T."/>
            <person name="Garnes J."/>
            <person name="Gnirke A."/>
            <person name="Hawes A."/>
            <person name="Hernandez J."/>
            <person name="Hines S."/>
            <person name="Holder M."/>
            <person name="Hume J."/>
            <person name="Jhangiani S.N."/>
            <person name="Joshi V."/>
            <person name="Khan Z.M."/>
            <person name="Jackson L."/>
            <person name="Kovar C."/>
            <person name="Kowis A."/>
            <person name="Lee S."/>
            <person name="Lewis L.R."/>
            <person name="Margolis J."/>
            <person name="Morgan M."/>
            <person name="Nazareth L.V."/>
            <person name="Nguyen N."/>
            <person name="Okwuonu G."/>
            <person name="Parker D."/>
            <person name="Richards S."/>
            <person name="Ruiz S.J."/>
            <person name="Santibanez J."/>
            <person name="Savard J."/>
            <person name="Scherer S.E."/>
            <person name="Schneider B."/>
            <person name="Sodergren E."/>
            <person name="Tautz D."/>
            <person name="Vattahil S."/>
            <person name="Villasana D."/>
            <person name="White C.S."/>
            <person name="Wright R."/>
            <person name="Park Y."/>
            <person name="Beeman R.W."/>
            <person name="Lord J."/>
            <person name="Oppert B."/>
            <person name="Lorenzen M."/>
            <person name="Brown S."/>
            <person name="Wang L."/>
            <person name="Savard J."/>
            <person name="Tautz D."/>
            <person name="Richards S."/>
            <person name="Weinstock G."/>
            <person name="Gibbs R.A."/>
            <person name="Liu Y."/>
            <person name="Worley K."/>
            <person name="Weinstock G."/>
            <person name="Elsik C.G."/>
            <person name="Reese J.T."/>
            <person name="Elhaik E."/>
            <person name="Landan G."/>
            <person name="Graur D."/>
            <person name="Arensburger P."/>
            <person name="Atkinson P."/>
            <person name="Beeman R.W."/>
            <person name="Beidler J."/>
            <person name="Brown S.J."/>
            <person name="Demuth J.P."/>
            <person name="Drury D.W."/>
            <person name="Du Y.Z."/>
            <person name="Fujiwara H."/>
            <person name="Lorenzen M."/>
            <person name="Maselli V."/>
            <person name="Osanai M."/>
            <person name="Park Y."/>
            <person name="Robertson H.M."/>
            <person name="Tu Z."/>
            <person name="Wang J.J."/>
            <person name="Wang S."/>
            <person name="Richards S."/>
            <person name="Song H."/>
            <person name="Zhang L."/>
            <person name="Sodergren E."/>
            <person name="Werner D."/>
            <person name="Stanke M."/>
            <person name="Morgenstern B."/>
            <person name="Solovyev V."/>
            <person name="Kosarev P."/>
            <person name="Brown G."/>
            <person name="Chen H.C."/>
            <person name="Ermolaeva O."/>
            <person name="Hlavina W."/>
            <person name="Kapustin Y."/>
            <person name="Kiryutin B."/>
            <person name="Kitts P."/>
            <person name="Maglott D."/>
            <person name="Pruitt K."/>
            <person name="Sapojnikov V."/>
            <person name="Souvorov A."/>
            <person name="Mackey A.J."/>
            <person name="Waterhouse R.M."/>
            <person name="Wyder S."/>
            <person name="Zdobnov E.M."/>
            <person name="Zdobnov E.M."/>
            <person name="Wyder S."/>
            <person name="Kriventseva E.V."/>
            <person name="Kadowaki T."/>
            <person name="Bork P."/>
            <person name="Aranda M."/>
            <person name="Bao R."/>
            <person name="Beermann A."/>
            <person name="Berns N."/>
            <person name="Bolognesi R."/>
            <person name="Bonneton F."/>
            <person name="Bopp D."/>
            <person name="Brown S.J."/>
            <person name="Bucher G."/>
            <person name="Butts T."/>
            <person name="Chaumot A."/>
            <person name="Denell R.E."/>
            <person name="Ferrier D.E."/>
            <person name="Friedrich M."/>
            <person name="Gordon C.M."/>
            <person name="Jindra M."/>
            <person name="Klingler M."/>
            <person name="Lan Q."/>
            <person name="Lattorff H.M."/>
            <person name="Laudet V."/>
            <person name="von Levetsow C."/>
            <person name="Liu Z."/>
            <person name="Lutz R."/>
            <person name="Lynch J.A."/>
            <person name="da Fonseca R.N."/>
            <person name="Posnien N."/>
            <person name="Reuter R."/>
            <person name="Roth S."/>
            <person name="Savard J."/>
            <person name="Schinko J.B."/>
            <person name="Schmitt C."/>
            <person name="Schoppmeier M."/>
            <person name="Schroder R."/>
            <person name="Shippy T.D."/>
            <person name="Simonnet F."/>
            <person name="Marques-Souza H."/>
            <person name="Tautz D."/>
            <person name="Tomoyasu Y."/>
            <person name="Trauner J."/>
            <person name="Van der Zee M."/>
            <person name="Vervoort M."/>
            <person name="Wittkopp N."/>
            <person name="Wimmer E.A."/>
            <person name="Yang X."/>
            <person name="Jones A.K."/>
            <person name="Sattelle D.B."/>
            <person name="Ebert P.R."/>
            <person name="Nelson D."/>
            <person name="Scott J.G."/>
            <person name="Beeman R.W."/>
            <person name="Muthukrishnan S."/>
            <person name="Kramer K.J."/>
            <person name="Arakane Y."/>
            <person name="Beeman R.W."/>
            <person name="Zhu Q."/>
            <person name="Hogenkamp D."/>
            <person name="Dixit R."/>
            <person name="Oppert B."/>
            <person name="Jiang H."/>
            <person name="Zou Z."/>
            <person name="Marshall J."/>
            <person name="Elpidina E."/>
            <person name="Vinokurov K."/>
            <person name="Oppert C."/>
            <person name="Zou Z."/>
            <person name="Evans J."/>
            <person name="Lu Z."/>
            <person name="Zhao P."/>
            <person name="Sumathipala N."/>
            <person name="Altincicek B."/>
            <person name="Vilcinskas A."/>
            <person name="Williams M."/>
            <person name="Hultmark D."/>
            <person name="Hetru C."/>
            <person name="Jiang H."/>
            <person name="Grimmelikhuijzen C.J."/>
            <person name="Hauser F."/>
            <person name="Cazzamali G."/>
            <person name="Williamson M."/>
            <person name="Park Y."/>
            <person name="Li B."/>
            <person name="Tanaka Y."/>
            <person name="Predel R."/>
            <person name="Neupert S."/>
            <person name="Schachtner J."/>
            <person name="Verleyen P."/>
            <person name="Raible F."/>
            <person name="Bork P."/>
            <person name="Friedrich M."/>
            <person name="Walden K.K."/>
            <person name="Robertson H.M."/>
            <person name="Angeli S."/>
            <person name="Foret S."/>
            <person name="Bucher G."/>
            <person name="Schuetz S."/>
            <person name="Maleszka R."/>
            <person name="Wimmer E.A."/>
            <person name="Beeman R.W."/>
            <person name="Lorenzen M."/>
            <person name="Tomoyasu Y."/>
            <person name="Miller S.C."/>
            <person name="Grossmann D."/>
            <person name="Bucher G."/>
        </authorList>
    </citation>
    <scope>NUCLEOTIDE SEQUENCE [LARGE SCALE GENOMIC DNA]</scope>
    <source>
        <strain evidence="1 2">Georgia GA2</strain>
    </source>
</reference>
<sequence length="161" mass="18545">MNEIRRPSLAQHRDVLHPPHARRDAILEEIPRRDECGSASRQGGRIERRYEASCYAPGPDSASKRASFDVRPTSGINWCHSTTLKRHSLRYLCRWKHAIVYRLSGRNGMQPQWFFVPERDAFSNFHEALCPIKPPINYGLPPLCPNRNKNVYCAAIEFNAC</sequence>
<dbReference type="HOGENOM" id="CLU_1645919_0_0_1"/>
<organism evidence="1 2">
    <name type="scientific">Tribolium castaneum</name>
    <name type="common">Red flour beetle</name>
    <dbReference type="NCBI Taxonomy" id="7070"/>
    <lineage>
        <taxon>Eukaryota</taxon>
        <taxon>Metazoa</taxon>
        <taxon>Ecdysozoa</taxon>
        <taxon>Arthropoda</taxon>
        <taxon>Hexapoda</taxon>
        <taxon>Insecta</taxon>
        <taxon>Pterygota</taxon>
        <taxon>Neoptera</taxon>
        <taxon>Endopterygota</taxon>
        <taxon>Coleoptera</taxon>
        <taxon>Polyphaga</taxon>
        <taxon>Cucujiformia</taxon>
        <taxon>Tenebrionidae</taxon>
        <taxon>Tenebrionidae incertae sedis</taxon>
        <taxon>Tribolium</taxon>
    </lineage>
</organism>
<dbReference type="Proteomes" id="UP000007266">
    <property type="component" value="Linkage group 8"/>
</dbReference>